<evidence type="ECO:0000256" key="3">
    <source>
        <dbReference type="ARBA" id="ARBA00022525"/>
    </source>
</evidence>
<reference evidence="7" key="1">
    <citation type="journal article" date="2009" name="Nature">
        <title>Genome sequence and analysis of the Irish potato famine pathogen Phytophthora infestans.</title>
        <authorList>
            <consortium name="The Broad Institute Genome Sequencing Platform"/>
            <person name="Haas B.J."/>
            <person name="Kamoun S."/>
            <person name="Zody M.C."/>
            <person name="Jiang R.H."/>
            <person name="Handsaker R.E."/>
            <person name="Cano L.M."/>
            <person name="Grabherr M."/>
            <person name="Kodira C.D."/>
            <person name="Raffaele S."/>
            <person name="Torto-Alalibo T."/>
            <person name="Bozkurt T.O."/>
            <person name="Ah-Fong A.M."/>
            <person name="Alvarado L."/>
            <person name="Anderson V.L."/>
            <person name="Armstrong M.R."/>
            <person name="Avrova A."/>
            <person name="Baxter L."/>
            <person name="Beynon J."/>
            <person name="Boevink P.C."/>
            <person name="Bollmann S.R."/>
            <person name="Bos J.I."/>
            <person name="Bulone V."/>
            <person name="Cai G."/>
            <person name="Cakir C."/>
            <person name="Carrington J.C."/>
            <person name="Chawner M."/>
            <person name="Conti L."/>
            <person name="Costanzo S."/>
            <person name="Ewan R."/>
            <person name="Fahlgren N."/>
            <person name="Fischbach M.A."/>
            <person name="Fugelstad J."/>
            <person name="Gilroy E.M."/>
            <person name="Gnerre S."/>
            <person name="Green P.J."/>
            <person name="Grenville-Briggs L.J."/>
            <person name="Griffith J."/>
            <person name="Grunwald N.J."/>
            <person name="Horn K."/>
            <person name="Horner N.R."/>
            <person name="Hu C.H."/>
            <person name="Huitema E."/>
            <person name="Jeong D.H."/>
            <person name="Jones A.M."/>
            <person name="Jones J.D."/>
            <person name="Jones R.W."/>
            <person name="Karlsson E.K."/>
            <person name="Kunjeti S.G."/>
            <person name="Lamour K."/>
            <person name="Liu Z."/>
            <person name="Ma L."/>
            <person name="Maclean D."/>
            <person name="Chibucos M.C."/>
            <person name="McDonald H."/>
            <person name="McWalters J."/>
            <person name="Meijer H.J."/>
            <person name="Morgan W."/>
            <person name="Morris P.F."/>
            <person name="Munro C.A."/>
            <person name="O'Neill K."/>
            <person name="Ospina-Giraldo M."/>
            <person name="Pinzon A."/>
            <person name="Pritchard L."/>
            <person name="Ramsahoye B."/>
            <person name="Ren Q."/>
            <person name="Restrepo S."/>
            <person name="Roy S."/>
            <person name="Sadanandom A."/>
            <person name="Savidor A."/>
            <person name="Schornack S."/>
            <person name="Schwartz D.C."/>
            <person name="Schumann U.D."/>
            <person name="Schwessinger B."/>
            <person name="Seyer L."/>
            <person name="Sharpe T."/>
            <person name="Silvar C."/>
            <person name="Song J."/>
            <person name="Studholme D.J."/>
            <person name="Sykes S."/>
            <person name="Thines M."/>
            <person name="van de Vondervoort P.J."/>
            <person name="Phuntumart V."/>
            <person name="Wawra S."/>
            <person name="Weide R."/>
            <person name="Win J."/>
            <person name="Young C."/>
            <person name="Zhou S."/>
            <person name="Fry W."/>
            <person name="Meyers B.C."/>
            <person name="van West P."/>
            <person name="Ristaino J."/>
            <person name="Govers F."/>
            <person name="Birch P.R."/>
            <person name="Whisson S.C."/>
            <person name="Judelson H.S."/>
            <person name="Nusbaum C."/>
        </authorList>
    </citation>
    <scope>NUCLEOTIDE SEQUENCE [LARGE SCALE GENOMIC DNA]</scope>
    <source>
        <strain evidence="7">T30-4</strain>
    </source>
</reference>
<organism evidence="6 7">
    <name type="scientific">Phytophthora infestans (strain T30-4)</name>
    <name type="common">Potato late blight agent</name>
    <dbReference type="NCBI Taxonomy" id="403677"/>
    <lineage>
        <taxon>Eukaryota</taxon>
        <taxon>Sar</taxon>
        <taxon>Stramenopiles</taxon>
        <taxon>Oomycota</taxon>
        <taxon>Peronosporomycetes</taxon>
        <taxon>Peronosporales</taxon>
        <taxon>Peronosporaceae</taxon>
        <taxon>Phytophthora</taxon>
    </lineage>
</organism>
<feature type="signal peptide" evidence="5">
    <location>
        <begin position="1"/>
        <end position="17"/>
    </location>
</feature>
<dbReference type="AlphaFoldDB" id="D0NRH7"/>
<comment type="domain">
    <text evidence="5">The RxLR-dEER motif acts to carry the protein into the host cell cytoplasm through binding to cell surface phosphatidylinositol-3-phosphate.</text>
</comment>
<dbReference type="Proteomes" id="UP000006643">
    <property type="component" value="Unassembled WGS sequence"/>
</dbReference>
<feature type="chain" id="PRO_5045008610" description="RxLR effector protein" evidence="5">
    <location>
        <begin position="18"/>
        <end position="114"/>
    </location>
</feature>
<evidence type="ECO:0000313" key="6">
    <source>
        <dbReference type="EMBL" id="EEY63327.1"/>
    </source>
</evidence>
<comment type="similarity">
    <text evidence="2 5">Belongs to the RxLR effector family.</text>
</comment>
<dbReference type="RefSeq" id="XP_002898212.1">
    <property type="nucleotide sequence ID" value="XM_002898166.1"/>
</dbReference>
<keyword evidence="4 5" id="KW-0732">Signal</keyword>
<dbReference type="Pfam" id="PF16810">
    <property type="entry name" value="RXLR"/>
    <property type="match status" value="1"/>
</dbReference>
<comment type="function">
    <text evidence="5">Effector that suppresses plant defense responses during pathogen infection.</text>
</comment>
<comment type="subcellular location">
    <subcellularLocation>
        <location evidence="1 5">Secreted</location>
    </subcellularLocation>
</comment>
<keyword evidence="3 5" id="KW-0964">Secreted</keyword>
<dbReference type="VEuPathDB" id="FungiDB:PITG_15037"/>
<dbReference type="OrthoDB" id="106052at2759"/>
<gene>
    <name evidence="6" type="ORF">PITG_15037</name>
</gene>
<evidence type="ECO:0000256" key="1">
    <source>
        <dbReference type="ARBA" id="ARBA00004613"/>
    </source>
</evidence>
<dbReference type="GeneID" id="9475850"/>
<sequence>MRWHWVLHVLLVTVTLADYTDWRQKRTEIRPITPTDSVSRLLRLYESSRGHEEERGVSAPAVETVVNSLKSASTQLDEWLAKGKSTDDVFKHLTLDVAVEDLLGNSKLTEWITT</sequence>
<keyword evidence="7" id="KW-1185">Reference proteome</keyword>
<name>D0NRH7_PHYIT</name>
<evidence type="ECO:0000313" key="7">
    <source>
        <dbReference type="Proteomes" id="UP000006643"/>
    </source>
</evidence>
<dbReference type="EMBL" id="DS028155">
    <property type="protein sequence ID" value="EEY63327.1"/>
    <property type="molecule type" value="Genomic_DNA"/>
</dbReference>
<dbReference type="HOGENOM" id="CLU_2125937_0_0_1"/>
<dbReference type="InterPro" id="IPR031825">
    <property type="entry name" value="RXLR"/>
</dbReference>
<dbReference type="KEGG" id="pif:PITG_15037"/>
<evidence type="ECO:0000256" key="4">
    <source>
        <dbReference type="ARBA" id="ARBA00022729"/>
    </source>
</evidence>
<accession>D0NRH7</accession>
<evidence type="ECO:0000256" key="2">
    <source>
        <dbReference type="ARBA" id="ARBA00010400"/>
    </source>
</evidence>
<protein>
    <recommendedName>
        <fullName evidence="5">RxLR effector protein</fullName>
    </recommendedName>
</protein>
<dbReference type="InParanoid" id="D0NRH7"/>
<evidence type="ECO:0000256" key="5">
    <source>
        <dbReference type="RuleBase" id="RU367124"/>
    </source>
</evidence>
<proteinExistence type="inferred from homology"/>